<organism evidence="2">
    <name type="scientific">marine sediment metagenome</name>
    <dbReference type="NCBI Taxonomy" id="412755"/>
    <lineage>
        <taxon>unclassified sequences</taxon>
        <taxon>metagenomes</taxon>
        <taxon>ecological metagenomes</taxon>
    </lineage>
</organism>
<proteinExistence type="predicted"/>
<protein>
    <submittedName>
        <fullName evidence="2">Uncharacterized protein</fullName>
    </submittedName>
</protein>
<dbReference type="AlphaFoldDB" id="X0SKI1"/>
<accession>X0SKI1</accession>
<evidence type="ECO:0000256" key="1">
    <source>
        <dbReference type="SAM" id="Phobius"/>
    </source>
</evidence>
<reference evidence="2" key="1">
    <citation type="journal article" date="2014" name="Front. Microbiol.">
        <title>High frequency of phylogenetically diverse reductive dehalogenase-homologous genes in deep subseafloor sedimentary metagenomes.</title>
        <authorList>
            <person name="Kawai M."/>
            <person name="Futagami T."/>
            <person name="Toyoda A."/>
            <person name="Takaki Y."/>
            <person name="Nishi S."/>
            <person name="Hori S."/>
            <person name="Arai W."/>
            <person name="Tsubouchi T."/>
            <person name="Morono Y."/>
            <person name="Uchiyama I."/>
            <person name="Ito T."/>
            <person name="Fujiyama A."/>
            <person name="Inagaki F."/>
            <person name="Takami H."/>
        </authorList>
    </citation>
    <scope>NUCLEOTIDE SEQUENCE</scope>
    <source>
        <strain evidence="2">Expedition CK06-06</strain>
    </source>
</reference>
<keyword evidence="1" id="KW-1133">Transmembrane helix</keyword>
<feature type="transmembrane region" description="Helical" evidence="1">
    <location>
        <begin position="6"/>
        <end position="27"/>
    </location>
</feature>
<keyword evidence="1" id="KW-0472">Membrane</keyword>
<name>X0SKI1_9ZZZZ</name>
<sequence length="120" mass="13825">MIEAFVTKYLLDFALVFLVGLFSKFMISKLGQDRADKIKEAILSAMLWAEEELGIGNGEEKWKIAWVKLIEILKKQNVNLKEGEISYVKDLMKATVPEVNEIIYKAMPDVVRNGRTLRYK</sequence>
<gene>
    <name evidence="2" type="ORF">S01H1_00852</name>
</gene>
<dbReference type="EMBL" id="BARS01000325">
    <property type="protein sequence ID" value="GAF75641.1"/>
    <property type="molecule type" value="Genomic_DNA"/>
</dbReference>
<keyword evidence="1" id="KW-0812">Transmembrane</keyword>
<comment type="caution">
    <text evidence="2">The sequence shown here is derived from an EMBL/GenBank/DDBJ whole genome shotgun (WGS) entry which is preliminary data.</text>
</comment>
<evidence type="ECO:0000313" key="2">
    <source>
        <dbReference type="EMBL" id="GAF75641.1"/>
    </source>
</evidence>